<dbReference type="InterPro" id="IPR036188">
    <property type="entry name" value="FAD/NAD-bd_sf"/>
</dbReference>
<dbReference type="SUPFAM" id="SSF51905">
    <property type="entry name" value="FAD/NAD(P)-binding domain"/>
    <property type="match status" value="1"/>
</dbReference>
<comment type="caution">
    <text evidence="2">The sequence shown here is derived from an EMBL/GenBank/DDBJ whole genome shotgun (WGS) entry which is preliminary data.</text>
</comment>
<dbReference type="PANTHER" id="PTHR13847:SF281">
    <property type="entry name" value="FAD DEPENDENT OXIDOREDUCTASE DOMAIN-CONTAINING PROTEIN"/>
    <property type="match status" value="1"/>
</dbReference>
<keyword evidence="3" id="KW-1185">Reference proteome</keyword>
<dbReference type="PANTHER" id="PTHR13847">
    <property type="entry name" value="SARCOSINE DEHYDROGENASE-RELATED"/>
    <property type="match status" value="1"/>
</dbReference>
<name>A0AAE0TB06_9BIVA</name>
<dbReference type="Pfam" id="PF01266">
    <property type="entry name" value="DAO"/>
    <property type="match status" value="1"/>
</dbReference>
<dbReference type="EMBL" id="JAEAOA010001141">
    <property type="protein sequence ID" value="KAK3606896.1"/>
    <property type="molecule type" value="Genomic_DNA"/>
</dbReference>
<dbReference type="Proteomes" id="UP001195483">
    <property type="component" value="Unassembled WGS sequence"/>
</dbReference>
<accession>A0AAE0TB06</accession>
<feature type="domain" description="FAD dependent oxidoreductase" evidence="1">
    <location>
        <begin position="4"/>
        <end position="208"/>
    </location>
</feature>
<dbReference type="Gene3D" id="3.30.9.10">
    <property type="entry name" value="D-Amino Acid Oxidase, subunit A, domain 2"/>
    <property type="match status" value="1"/>
</dbReference>
<dbReference type="AlphaFoldDB" id="A0AAE0TB06"/>
<reference evidence="2" key="2">
    <citation type="journal article" date="2021" name="Genome Biol. Evol.">
        <title>Developing a high-quality reference genome for a parasitic bivalve with doubly uniparental inheritance (Bivalvia: Unionida).</title>
        <authorList>
            <person name="Smith C.H."/>
        </authorList>
    </citation>
    <scope>NUCLEOTIDE SEQUENCE</scope>
    <source>
        <strain evidence="2">CHS0354</strain>
        <tissue evidence="2">Mantle</tissue>
    </source>
</reference>
<gene>
    <name evidence="2" type="ORF">CHS0354_018491</name>
</gene>
<evidence type="ECO:0000259" key="1">
    <source>
        <dbReference type="Pfam" id="PF01266"/>
    </source>
</evidence>
<reference evidence="2" key="1">
    <citation type="journal article" date="2021" name="Genome Biol. Evol.">
        <title>A High-Quality Reference Genome for a Parasitic Bivalve with Doubly Uniparental Inheritance (Bivalvia: Unionida).</title>
        <authorList>
            <person name="Smith C.H."/>
        </authorList>
    </citation>
    <scope>NUCLEOTIDE SEQUENCE</scope>
    <source>
        <strain evidence="2">CHS0354</strain>
    </source>
</reference>
<reference evidence="2" key="3">
    <citation type="submission" date="2023-05" db="EMBL/GenBank/DDBJ databases">
        <authorList>
            <person name="Smith C.H."/>
        </authorList>
    </citation>
    <scope>NUCLEOTIDE SEQUENCE</scope>
    <source>
        <strain evidence="2">CHS0354</strain>
        <tissue evidence="2">Mantle</tissue>
    </source>
</reference>
<sequence length="209" mass="23391">MEDIAASERLLRDEYGYTRVEVLNTRAMRERVNSSYYIGGMYSPDSAHLHPLNYTLGLAAAAEKTGAEIYENTEAISVSKGKPIEIYTAGNAYLKGIFPQLRSRIMPVGTYMIATAPLGRDLAADTIRDSSCVADMNFVLDYYRLSQDDRMLYGGRVSYSTLEPLSIKASIGRRMEFVFPQLKNVPLEYAWGGFVAITVNRFPHFGRTA</sequence>
<protein>
    <recommendedName>
        <fullName evidence="1">FAD dependent oxidoreductase domain-containing protein</fullName>
    </recommendedName>
</protein>
<evidence type="ECO:0000313" key="3">
    <source>
        <dbReference type="Proteomes" id="UP001195483"/>
    </source>
</evidence>
<dbReference type="Gene3D" id="3.50.50.60">
    <property type="entry name" value="FAD/NAD(P)-binding domain"/>
    <property type="match status" value="1"/>
</dbReference>
<evidence type="ECO:0000313" key="2">
    <source>
        <dbReference type="EMBL" id="KAK3606896.1"/>
    </source>
</evidence>
<dbReference type="InterPro" id="IPR006076">
    <property type="entry name" value="FAD-dep_OxRdtase"/>
</dbReference>
<proteinExistence type="predicted"/>
<dbReference type="GO" id="GO:0005737">
    <property type="term" value="C:cytoplasm"/>
    <property type="evidence" value="ECO:0007669"/>
    <property type="project" value="TreeGrafter"/>
</dbReference>
<organism evidence="2 3">
    <name type="scientific">Potamilus streckersoni</name>
    <dbReference type="NCBI Taxonomy" id="2493646"/>
    <lineage>
        <taxon>Eukaryota</taxon>
        <taxon>Metazoa</taxon>
        <taxon>Spiralia</taxon>
        <taxon>Lophotrochozoa</taxon>
        <taxon>Mollusca</taxon>
        <taxon>Bivalvia</taxon>
        <taxon>Autobranchia</taxon>
        <taxon>Heteroconchia</taxon>
        <taxon>Palaeoheterodonta</taxon>
        <taxon>Unionida</taxon>
        <taxon>Unionoidea</taxon>
        <taxon>Unionidae</taxon>
        <taxon>Ambleminae</taxon>
        <taxon>Lampsilini</taxon>
        <taxon>Potamilus</taxon>
    </lineage>
</organism>